<evidence type="ECO:0000256" key="10">
    <source>
        <dbReference type="SAM" id="MobiDB-lite"/>
    </source>
</evidence>
<dbReference type="GO" id="GO:0015421">
    <property type="term" value="F:ABC-type oligopeptide transporter activity"/>
    <property type="evidence" value="ECO:0007669"/>
    <property type="project" value="TreeGrafter"/>
</dbReference>
<dbReference type="GO" id="GO:0016887">
    <property type="term" value="F:ATP hydrolysis activity"/>
    <property type="evidence" value="ECO:0007669"/>
    <property type="project" value="InterPro"/>
</dbReference>
<feature type="transmembrane region" description="Helical" evidence="11">
    <location>
        <begin position="453"/>
        <end position="480"/>
    </location>
</feature>
<name>A0A812IM47_SYMPI</name>
<organism evidence="14 15">
    <name type="scientific">Symbiodinium pilosum</name>
    <name type="common">Dinoflagellate</name>
    <dbReference type="NCBI Taxonomy" id="2952"/>
    <lineage>
        <taxon>Eukaryota</taxon>
        <taxon>Sar</taxon>
        <taxon>Alveolata</taxon>
        <taxon>Dinophyceae</taxon>
        <taxon>Suessiales</taxon>
        <taxon>Symbiodiniaceae</taxon>
        <taxon>Symbiodinium</taxon>
    </lineage>
</organism>
<reference evidence="14" key="1">
    <citation type="submission" date="2021-02" db="EMBL/GenBank/DDBJ databases">
        <authorList>
            <person name="Dougan E. K."/>
            <person name="Rhodes N."/>
            <person name="Thang M."/>
            <person name="Chan C."/>
        </authorList>
    </citation>
    <scope>NUCLEOTIDE SEQUENCE</scope>
</reference>
<evidence type="ECO:0000256" key="2">
    <source>
        <dbReference type="ARBA" id="ARBA00007577"/>
    </source>
</evidence>
<dbReference type="GO" id="GO:0090374">
    <property type="term" value="P:oligopeptide export from mitochondrion"/>
    <property type="evidence" value="ECO:0007669"/>
    <property type="project" value="TreeGrafter"/>
</dbReference>
<dbReference type="FunFam" id="3.40.50.300:FF:000251">
    <property type="entry name" value="ABC transporter B family member 19"/>
    <property type="match status" value="1"/>
</dbReference>
<evidence type="ECO:0000256" key="8">
    <source>
        <dbReference type="ARBA" id="ARBA00022989"/>
    </source>
</evidence>
<gene>
    <name evidence="14" type="primary">ABCB1</name>
    <name evidence="14" type="ORF">SPIL2461_LOCUS367</name>
</gene>
<feature type="transmembrane region" description="Helical" evidence="11">
    <location>
        <begin position="349"/>
        <end position="369"/>
    </location>
</feature>
<dbReference type="InterPro" id="IPR003593">
    <property type="entry name" value="AAA+_ATPase"/>
</dbReference>
<dbReference type="Gene3D" id="1.20.1560.10">
    <property type="entry name" value="ABC transporter type 1, transmembrane domain"/>
    <property type="match status" value="2"/>
</dbReference>
<evidence type="ECO:0000256" key="9">
    <source>
        <dbReference type="ARBA" id="ARBA00023136"/>
    </source>
</evidence>
<dbReference type="InterPro" id="IPR036640">
    <property type="entry name" value="ABC1_TM_sf"/>
</dbReference>
<dbReference type="Proteomes" id="UP000649617">
    <property type="component" value="Unassembled WGS sequence"/>
</dbReference>
<evidence type="ECO:0000313" key="15">
    <source>
        <dbReference type="Proteomes" id="UP000649617"/>
    </source>
</evidence>
<keyword evidence="5" id="KW-0677">Repeat</keyword>
<keyword evidence="3" id="KW-0813">Transport</keyword>
<feature type="non-terminal residue" evidence="14">
    <location>
        <position position="1"/>
    </location>
</feature>
<comment type="subcellular location">
    <subcellularLocation>
        <location evidence="1">Membrane</location>
        <topology evidence="1">Multi-pass membrane protein</topology>
    </subcellularLocation>
</comment>
<accession>A0A812IM47</accession>
<dbReference type="SUPFAM" id="SSF52540">
    <property type="entry name" value="P-loop containing nucleoside triphosphate hydrolases"/>
    <property type="match status" value="2"/>
</dbReference>
<evidence type="ECO:0000256" key="1">
    <source>
        <dbReference type="ARBA" id="ARBA00004141"/>
    </source>
</evidence>
<keyword evidence="7" id="KW-0067">ATP-binding</keyword>
<comment type="caution">
    <text evidence="14">The sequence shown here is derived from an EMBL/GenBank/DDBJ whole genome shotgun (WGS) entry which is preliminary data.</text>
</comment>
<evidence type="ECO:0000256" key="6">
    <source>
        <dbReference type="ARBA" id="ARBA00022741"/>
    </source>
</evidence>
<dbReference type="InterPro" id="IPR003439">
    <property type="entry name" value="ABC_transporter-like_ATP-bd"/>
</dbReference>
<feature type="domain" description="ABC transporter" evidence="12">
    <location>
        <begin position="551"/>
        <end position="789"/>
    </location>
</feature>
<dbReference type="AlphaFoldDB" id="A0A812IM47"/>
<dbReference type="InterPro" id="IPR039421">
    <property type="entry name" value="Type_1_exporter"/>
</dbReference>
<dbReference type="SUPFAM" id="SSF90123">
    <property type="entry name" value="ABC transporter transmembrane region"/>
    <property type="match status" value="1"/>
</dbReference>
<dbReference type="CDD" id="cd03249">
    <property type="entry name" value="ABC_MTABC3_MDL1_MDL2"/>
    <property type="match status" value="1"/>
</dbReference>
<evidence type="ECO:0000256" key="7">
    <source>
        <dbReference type="ARBA" id="ARBA00022840"/>
    </source>
</evidence>
<sequence>ASAHDFISTFPRGYQTMVGEAGAQLSGGQKQRLAIARALIRKPAVLLLDEATSALDSASERAVQKALDELLSSGGRTTIVIAHRLSTVRNAHQICVLEKGKVVEQGTHEELMSKQGAYEKLLSLQLSASKDWPAPAAPRRVDTALANAAEAPSAAQKLLEAKSEEETMNQEEGSNDGGKTQDDAEEKCLKLATTYEFEKDLGTAYAVKEVWRLSKQDYKLYIIGVGFTFLGSMVMPYFSVQFARTINIFNQPPAVLDPATHNWYAAYNEPFIATNVNNLCMLMQALSVFWLLQAIGASWAFAKAGELMTLRVRARFFESLLRQEITWHDKQGTAHLLWKLGADVPSLKMLVGANIAAAANFAFTTIIGVSVALYFSWRFCLCIFILMPLMGVSAIGVGLNMRKIDGDYSSGVVSEAVNCVKTVTAFGLQGRLMEKYESRLESHMEDEQRIRRVSALGTGVASAGVFMILAMAVFGINMFISRGLMQVDIATVVIMVLVTTVSAFGELARLITDTSLPQESARRIFNIIARRSKIDPFSDEGLKLDKVSGKVEFRQVYFRYATRPNLAVFNGLSLTIEPCTTTAFVGPSGCGKSTAVGLLQRFYDPQGGCILLDDHNVRDLNLQWLRAQMSMVQQEPILFSRSILDNIRYGQQDATMEEVEAAAKAANASDFLNAMPQGFSTQAGHRGAQLSGGQKQRIAIARALLRDPAVLLLDEATSSLDAVSERLVQDALDRLVRSKPRTTIIIAHRLSTVRSADQICVFNHGQIVEKGKHEQLMDLDGHYSRLVSAQQISV</sequence>
<feature type="region of interest" description="Disordered" evidence="10">
    <location>
        <begin position="157"/>
        <end position="183"/>
    </location>
</feature>
<dbReference type="EMBL" id="CAJNIZ010000250">
    <property type="protein sequence ID" value="CAE7156989.1"/>
    <property type="molecule type" value="Genomic_DNA"/>
</dbReference>
<comment type="similarity">
    <text evidence="2">Belongs to the ABC transporter superfamily. ABCB family. Multidrug resistance exporter (TC 3.A.1.201) subfamily.</text>
</comment>
<keyword evidence="15" id="KW-1185">Reference proteome</keyword>
<dbReference type="SMART" id="SM00382">
    <property type="entry name" value="AAA"/>
    <property type="match status" value="1"/>
</dbReference>
<keyword evidence="6" id="KW-0547">Nucleotide-binding</keyword>
<evidence type="ECO:0000256" key="3">
    <source>
        <dbReference type="ARBA" id="ARBA00022448"/>
    </source>
</evidence>
<feature type="transmembrane region" description="Helical" evidence="11">
    <location>
        <begin position="375"/>
        <end position="399"/>
    </location>
</feature>
<feature type="transmembrane region" description="Helical" evidence="11">
    <location>
        <begin position="281"/>
        <end position="302"/>
    </location>
</feature>
<dbReference type="InterPro" id="IPR011527">
    <property type="entry name" value="ABC1_TM_dom"/>
</dbReference>
<dbReference type="Pfam" id="PF00005">
    <property type="entry name" value="ABC_tran"/>
    <property type="match status" value="2"/>
</dbReference>
<keyword evidence="8 11" id="KW-1133">Transmembrane helix</keyword>
<dbReference type="Pfam" id="PF00664">
    <property type="entry name" value="ABC_membrane"/>
    <property type="match status" value="1"/>
</dbReference>
<dbReference type="PROSITE" id="PS50929">
    <property type="entry name" value="ABC_TM1F"/>
    <property type="match status" value="1"/>
</dbReference>
<protein>
    <submittedName>
        <fullName evidence="14">ABCB1 protein</fullName>
    </submittedName>
</protein>
<feature type="domain" description="ABC transmembrane type-1" evidence="13">
    <location>
        <begin position="222"/>
        <end position="516"/>
    </location>
</feature>
<dbReference type="Gene3D" id="3.40.50.300">
    <property type="entry name" value="P-loop containing nucleotide triphosphate hydrolases"/>
    <property type="match status" value="2"/>
</dbReference>
<evidence type="ECO:0000256" key="4">
    <source>
        <dbReference type="ARBA" id="ARBA00022692"/>
    </source>
</evidence>
<evidence type="ECO:0000259" key="13">
    <source>
        <dbReference type="PROSITE" id="PS50929"/>
    </source>
</evidence>
<dbReference type="OrthoDB" id="6500128at2759"/>
<evidence type="ECO:0000259" key="12">
    <source>
        <dbReference type="PROSITE" id="PS50893"/>
    </source>
</evidence>
<dbReference type="GO" id="GO:0005524">
    <property type="term" value="F:ATP binding"/>
    <property type="evidence" value="ECO:0007669"/>
    <property type="project" value="UniProtKB-KW"/>
</dbReference>
<proteinExistence type="inferred from homology"/>
<dbReference type="GO" id="GO:0005743">
    <property type="term" value="C:mitochondrial inner membrane"/>
    <property type="evidence" value="ECO:0007669"/>
    <property type="project" value="TreeGrafter"/>
</dbReference>
<keyword evidence="9 11" id="KW-0472">Membrane</keyword>
<dbReference type="PROSITE" id="PS00211">
    <property type="entry name" value="ABC_TRANSPORTER_1"/>
    <property type="match status" value="1"/>
</dbReference>
<dbReference type="InterPro" id="IPR017871">
    <property type="entry name" value="ABC_transporter-like_CS"/>
</dbReference>
<dbReference type="PANTHER" id="PTHR43394">
    <property type="entry name" value="ATP-DEPENDENT PERMEASE MDL1, MITOCHONDRIAL"/>
    <property type="match status" value="1"/>
</dbReference>
<evidence type="ECO:0000256" key="11">
    <source>
        <dbReference type="SAM" id="Phobius"/>
    </source>
</evidence>
<evidence type="ECO:0000256" key="5">
    <source>
        <dbReference type="ARBA" id="ARBA00022737"/>
    </source>
</evidence>
<dbReference type="PROSITE" id="PS50893">
    <property type="entry name" value="ABC_TRANSPORTER_2"/>
    <property type="match status" value="1"/>
</dbReference>
<feature type="transmembrane region" description="Helical" evidence="11">
    <location>
        <begin position="218"/>
        <end position="238"/>
    </location>
</feature>
<dbReference type="InterPro" id="IPR027417">
    <property type="entry name" value="P-loop_NTPase"/>
</dbReference>
<evidence type="ECO:0000313" key="14">
    <source>
        <dbReference type="EMBL" id="CAE7156989.1"/>
    </source>
</evidence>
<dbReference type="PANTHER" id="PTHR43394:SF11">
    <property type="entry name" value="ATP-BINDING CASSETTE TRANSPORTER"/>
    <property type="match status" value="1"/>
</dbReference>
<keyword evidence="4 11" id="KW-0812">Transmembrane</keyword>